<sequence>MSTLFQLHAPMNTLKAMVREMAPLWHSGDSILLLAETVAALPWLKTYIDDINYDDELLSQITDIDAIYVLNDDLAQLNEQAKENLNLSKVSVINDNEWVQLTQSVDRVVTLNSTT</sequence>
<dbReference type="RefSeq" id="WP_077451523.1">
    <property type="nucleotide sequence ID" value="NZ_FUGE01000181.1"/>
</dbReference>
<dbReference type="InterPro" id="IPR027396">
    <property type="entry name" value="DsrEFH-like"/>
</dbReference>
<evidence type="ECO:0000313" key="1">
    <source>
        <dbReference type="EMBL" id="SJM72586.1"/>
    </source>
</evidence>
<name>A0A1R4GWE7_9GAMM</name>
<reference evidence="1 2" key="1">
    <citation type="submission" date="2017-02" db="EMBL/GenBank/DDBJ databases">
        <authorList>
            <person name="Peterson S.W."/>
        </authorList>
    </citation>
    <scope>NUCLEOTIDE SEQUENCE [LARGE SCALE GENOMIC DNA]</scope>
    <source>
        <strain evidence="1">Psychrobacter_piechaudii</strain>
    </source>
</reference>
<dbReference type="OrthoDB" id="6658524at2"/>
<evidence type="ECO:0000313" key="2">
    <source>
        <dbReference type="Proteomes" id="UP000188357"/>
    </source>
</evidence>
<dbReference type="Gene3D" id="3.40.1260.10">
    <property type="entry name" value="DsrEFH-like"/>
    <property type="match status" value="1"/>
</dbReference>
<keyword evidence="2" id="KW-1185">Reference proteome</keyword>
<organism evidence="1 2">
    <name type="scientific">Psychrobacter piechaudii</name>
    <dbReference type="NCBI Taxonomy" id="1945521"/>
    <lineage>
        <taxon>Bacteria</taxon>
        <taxon>Pseudomonadati</taxon>
        <taxon>Pseudomonadota</taxon>
        <taxon>Gammaproteobacteria</taxon>
        <taxon>Moraxellales</taxon>
        <taxon>Moraxellaceae</taxon>
        <taxon>Psychrobacter</taxon>
    </lineage>
</organism>
<dbReference type="EMBL" id="FUGE01000181">
    <property type="protein sequence ID" value="SJM72586.1"/>
    <property type="molecule type" value="Genomic_DNA"/>
</dbReference>
<dbReference type="AlphaFoldDB" id="A0A1R4GWE7"/>
<accession>A0A1R4GWE7</accession>
<gene>
    <name evidence="1" type="ORF">A1232T_01828</name>
</gene>
<proteinExistence type="predicted"/>
<dbReference type="STRING" id="1945521.A1232T_01828"/>
<protein>
    <submittedName>
        <fullName evidence="1">Uncharacterized protein</fullName>
    </submittedName>
</protein>
<dbReference type="Proteomes" id="UP000188357">
    <property type="component" value="Unassembled WGS sequence"/>
</dbReference>